<proteinExistence type="predicted"/>
<dbReference type="InterPro" id="IPR001633">
    <property type="entry name" value="EAL_dom"/>
</dbReference>
<dbReference type="InterPro" id="IPR035919">
    <property type="entry name" value="EAL_sf"/>
</dbReference>
<organism evidence="2 3">
    <name type="scientific">Kosakonia calanthes</name>
    <dbReference type="NCBI Taxonomy" id="3139408"/>
    <lineage>
        <taxon>Bacteria</taxon>
        <taxon>Pseudomonadati</taxon>
        <taxon>Pseudomonadota</taxon>
        <taxon>Gammaproteobacteria</taxon>
        <taxon>Enterobacterales</taxon>
        <taxon>Enterobacteriaceae</taxon>
        <taxon>Kosakonia</taxon>
    </lineage>
</organism>
<dbReference type="Proteomes" id="UP001466893">
    <property type="component" value="Chromosome"/>
</dbReference>
<evidence type="ECO:0000259" key="1">
    <source>
        <dbReference type="Pfam" id="PF00563"/>
    </source>
</evidence>
<keyword evidence="3" id="KW-1185">Reference proteome</keyword>
<dbReference type="SUPFAM" id="SSF141868">
    <property type="entry name" value="EAL domain-like"/>
    <property type="match status" value="1"/>
</dbReference>
<sequence>MIISLDDTYRSELFLLPARNGNRMLQGVEVIVNFVGIDSNVRAPTELVVPRLTSDETLALFAEQLALIETCQLFLIQHQLTAWINISPYIVDALLADETLAADVRKFPFLEFTINENYPDLNKGSDNQSLFLLAKQHALVLANFGTGTASTKAIFDGLFKRVMLDKNFVQQRLASPSFEPFMRAIISQVEPYCRSVMIAGIDDEQALKRASAFQFSAMQGALWPAVAAEQLTTLVHP</sequence>
<dbReference type="RefSeq" id="WP_342320914.1">
    <property type="nucleotide sequence ID" value="NZ_CP151800.1"/>
</dbReference>
<dbReference type="EMBL" id="CP151800">
    <property type="protein sequence ID" value="WZV96537.1"/>
    <property type="molecule type" value="Genomic_DNA"/>
</dbReference>
<gene>
    <name evidence="2" type="ORF">AAEY27_12650</name>
</gene>
<accession>A0ABZ3B1W5</accession>
<dbReference type="Gene3D" id="3.20.20.450">
    <property type="entry name" value="EAL domain"/>
    <property type="match status" value="1"/>
</dbReference>
<reference evidence="2 3" key="1">
    <citation type="submission" date="2024-04" db="EMBL/GenBank/DDBJ databases">
        <title>Kosakonia calanthae sp. nov., a halophilic bacterium isolated from leaves of Calanthe tiplacata.</title>
        <authorList>
            <person name="Wu P."/>
        </authorList>
    </citation>
    <scope>NUCLEOTIDE SEQUENCE [LARGE SCALE GENOMIC DNA]</scope>
    <source>
        <strain evidence="2 3">BYX6</strain>
    </source>
</reference>
<name>A0ABZ3B1W5_9ENTR</name>
<feature type="domain" description="EAL" evidence="1">
    <location>
        <begin position="25"/>
        <end position="223"/>
    </location>
</feature>
<dbReference type="Pfam" id="PF00563">
    <property type="entry name" value="EAL"/>
    <property type="match status" value="1"/>
</dbReference>
<protein>
    <submittedName>
        <fullName evidence="2">EAL domain-containing protein</fullName>
    </submittedName>
</protein>
<evidence type="ECO:0000313" key="3">
    <source>
        <dbReference type="Proteomes" id="UP001466893"/>
    </source>
</evidence>
<evidence type="ECO:0000313" key="2">
    <source>
        <dbReference type="EMBL" id="WZV96537.1"/>
    </source>
</evidence>